<proteinExistence type="predicted"/>
<feature type="region of interest" description="Disordered" evidence="1">
    <location>
        <begin position="41"/>
        <end position="77"/>
    </location>
</feature>
<accession>A0AA88CRD3</accession>
<gene>
    <name evidence="2" type="ORF">TIFTF001_044624</name>
</gene>
<dbReference type="EMBL" id="BTGU01003407">
    <property type="protein sequence ID" value="GMN31823.1"/>
    <property type="molecule type" value="Genomic_DNA"/>
</dbReference>
<evidence type="ECO:0000256" key="1">
    <source>
        <dbReference type="SAM" id="MobiDB-lite"/>
    </source>
</evidence>
<name>A0AA88CRD3_FICCA</name>
<comment type="caution">
    <text evidence="2">The sequence shown here is derived from an EMBL/GenBank/DDBJ whole genome shotgun (WGS) entry which is preliminary data.</text>
</comment>
<reference evidence="2" key="1">
    <citation type="submission" date="2023-07" db="EMBL/GenBank/DDBJ databases">
        <title>draft genome sequence of fig (Ficus carica).</title>
        <authorList>
            <person name="Takahashi T."/>
            <person name="Nishimura K."/>
        </authorList>
    </citation>
    <scope>NUCLEOTIDE SEQUENCE</scope>
</reference>
<evidence type="ECO:0000313" key="2">
    <source>
        <dbReference type="EMBL" id="GMN31823.1"/>
    </source>
</evidence>
<protein>
    <submittedName>
        <fullName evidence="2">Uncharacterized protein</fullName>
    </submittedName>
</protein>
<sequence length="77" mass="8662">MWAKRVMDELVKHTTSYKFYDNSGWDPTQTRGAEELAVSNVPPDFLSDRGKNIPETSSSFKYEIKAGQGQDEAAGEF</sequence>
<organism evidence="2 3">
    <name type="scientific">Ficus carica</name>
    <name type="common">Common fig</name>
    <dbReference type="NCBI Taxonomy" id="3494"/>
    <lineage>
        <taxon>Eukaryota</taxon>
        <taxon>Viridiplantae</taxon>
        <taxon>Streptophyta</taxon>
        <taxon>Embryophyta</taxon>
        <taxon>Tracheophyta</taxon>
        <taxon>Spermatophyta</taxon>
        <taxon>Magnoliopsida</taxon>
        <taxon>eudicotyledons</taxon>
        <taxon>Gunneridae</taxon>
        <taxon>Pentapetalae</taxon>
        <taxon>rosids</taxon>
        <taxon>fabids</taxon>
        <taxon>Rosales</taxon>
        <taxon>Moraceae</taxon>
        <taxon>Ficeae</taxon>
        <taxon>Ficus</taxon>
    </lineage>
</organism>
<keyword evidence="3" id="KW-1185">Reference proteome</keyword>
<dbReference type="Proteomes" id="UP001187192">
    <property type="component" value="Unassembled WGS sequence"/>
</dbReference>
<evidence type="ECO:0000313" key="3">
    <source>
        <dbReference type="Proteomes" id="UP001187192"/>
    </source>
</evidence>
<dbReference type="AlphaFoldDB" id="A0AA88CRD3"/>